<dbReference type="RefSeq" id="WP_338208485.1">
    <property type="nucleotide sequence ID" value="NZ_JAYMFF010000002.1"/>
</dbReference>
<dbReference type="Pfam" id="PF02627">
    <property type="entry name" value="CMD"/>
    <property type="match status" value="2"/>
</dbReference>
<sequence length="252" mass="28264">MAYQARITEAARSFHEKMFPGYESDFLRTDPEFIERFDNFAFDEVVRQVELDDTTRYLGWLATLLGCQGIDEYRAILPAALRNGITPVQAKEVVYQAVAYLGIGRVFPFLRATNEILEAEGVPLPLPEQATTEPERANRMAAGEQAQVDIFGESMRGYRDKGNPDYPWINEWLVDNCFGDWYTRGGLDLKQRELITFCCIAAQGGCDEQARAHAAANISVGNSKELLIRVISSNLPFIGYPRTLNALSAIPL</sequence>
<evidence type="ECO:0000259" key="1">
    <source>
        <dbReference type="Pfam" id="PF02627"/>
    </source>
</evidence>
<accession>A0ABU6IEX6</accession>
<dbReference type="PANTHER" id="PTHR33570:SF2">
    <property type="entry name" value="CARBOXYMUCONOLACTONE DECARBOXYLASE-LIKE DOMAIN-CONTAINING PROTEIN"/>
    <property type="match status" value="1"/>
</dbReference>
<dbReference type="InterPro" id="IPR052512">
    <property type="entry name" value="4CMD/NDH-1_regulator"/>
</dbReference>
<evidence type="ECO:0000313" key="2">
    <source>
        <dbReference type="EMBL" id="MEC4174985.1"/>
    </source>
</evidence>
<name>A0ABU6IEX6_9ACTN</name>
<feature type="domain" description="Carboxymuconolactone decarboxylase-like" evidence="1">
    <location>
        <begin position="171"/>
        <end position="249"/>
    </location>
</feature>
<dbReference type="Proteomes" id="UP001349994">
    <property type="component" value="Unassembled WGS sequence"/>
</dbReference>
<gene>
    <name evidence="2" type="ORF">VIN30_00790</name>
</gene>
<dbReference type="EMBL" id="JAYMFF010000002">
    <property type="protein sequence ID" value="MEC4174985.1"/>
    <property type="molecule type" value="Genomic_DNA"/>
</dbReference>
<dbReference type="SUPFAM" id="SSF69118">
    <property type="entry name" value="AhpD-like"/>
    <property type="match status" value="1"/>
</dbReference>
<dbReference type="Gene3D" id="1.20.1290.10">
    <property type="entry name" value="AhpD-like"/>
    <property type="match status" value="1"/>
</dbReference>
<proteinExistence type="predicted"/>
<organism evidence="2 3">
    <name type="scientific">Adlercreutzia wanghongyangiae</name>
    <dbReference type="NCBI Taxonomy" id="3111451"/>
    <lineage>
        <taxon>Bacteria</taxon>
        <taxon>Bacillati</taxon>
        <taxon>Actinomycetota</taxon>
        <taxon>Coriobacteriia</taxon>
        <taxon>Eggerthellales</taxon>
        <taxon>Eggerthellaceae</taxon>
        <taxon>Adlercreutzia</taxon>
    </lineage>
</organism>
<comment type="caution">
    <text evidence="2">The sequence shown here is derived from an EMBL/GenBank/DDBJ whole genome shotgun (WGS) entry which is preliminary data.</text>
</comment>
<feature type="domain" description="Carboxymuconolactone decarboxylase-like" evidence="1">
    <location>
        <begin position="31"/>
        <end position="114"/>
    </location>
</feature>
<protein>
    <submittedName>
        <fullName evidence="2">Carboxymuconolactone decarboxylase family protein</fullName>
    </submittedName>
</protein>
<dbReference type="InterPro" id="IPR029032">
    <property type="entry name" value="AhpD-like"/>
</dbReference>
<keyword evidence="3" id="KW-1185">Reference proteome</keyword>
<evidence type="ECO:0000313" key="3">
    <source>
        <dbReference type="Proteomes" id="UP001349994"/>
    </source>
</evidence>
<dbReference type="PANTHER" id="PTHR33570">
    <property type="entry name" value="4-CARBOXYMUCONOLACTONE DECARBOXYLASE FAMILY PROTEIN"/>
    <property type="match status" value="1"/>
</dbReference>
<dbReference type="InterPro" id="IPR003779">
    <property type="entry name" value="CMD-like"/>
</dbReference>
<reference evidence="2 3" key="1">
    <citation type="submission" date="2024-01" db="EMBL/GenBank/DDBJ databases">
        <title>novel species in genus Adlercreutzia.</title>
        <authorList>
            <person name="Liu X."/>
        </authorList>
    </citation>
    <scope>NUCLEOTIDE SEQUENCE [LARGE SCALE GENOMIC DNA]</scope>
    <source>
        <strain evidence="2 3">R7</strain>
    </source>
</reference>